<keyword evidence="1" id="KW-0805">Transcription regulation</keyword>
<dbReference type="InterPro" id="IPR009057">
    <property type="entry name" value="Homeodomain-like_sf"/>
</dbReference>
<dbReference type="Pfam" id="PF12833">
    <property type="entry name" value="HTH_18"/>
    <property type="match status" value="1"/>
</dbReference>
<dbReference type="InterPro" id="IPR018060">
    <property type="entry name" value="HTH_AraC"/>
</dbReference>
<keyword evidence="4" id="KW-0472">Membrane</keyword>
<evidence type="ECO:0000256" key="2">
    <source>
        <dbReference type="ARBA" id="ARBA00023125"/>
    </source>
</evidence>
<organism evidence="6 7">
    <name type="scientific">Kordia aestuariivivens</name>
    <dbReference type="NCBI Taxonomy" id="2759037"/>
    <lineage>
        <taxon>Bacteria</taxon>
        <taxon>Pseudomonadati</taxon>
        <taxon>Bacteroidota</taxon>
        <taxon>Flavobacteriia</taxon>
        <taxon>Flavobacteriales</taxon>
        <taxon>Flavobacteriaceae</taxon>
        <taxon>Kordia</taxon>
    </lineage>
</organism>
<sequence length="242" mass="28167">MSYTIGMGIVYLAMELFGVTSLIVYAILSYRIVKKIKNSTHKEFIHAQKLVRYIKFIVLGLSAIIIFWSIGIFRTYALHSYDSFIIYKLVWISMAIFLFIVGYFSFTQPEIVRLTVEKTTTKDRLRQEEIKIITQKLQELINKEQIFTRSDLSLKILAKKLDTSANNLSWLLNSVYGKTFYEYVNEHRVKAFLAKVEEGEHKKQTLLAIAMDAGFNSKSTFNKSFKTIMNETPSRYIEKMDS</sequence>
<evidence type="ECO:0000256" key="1">
    <source>
        <dbReference type="ARBA" id="ARBA00023015"/>
    </source>
</evidence>
<evidence type="ECO:0000313" key="6">
    <source>
        <dbReference type="EMBL" id="MBC8756608.1"/>
    </source>
</evidence>
<evidence type="ECO:0000313" key="7">
    <source>
        <dbReference type="Proteomes" id="UP000619238"/>
    </source>
</evidence>
<keyword evidence="2" id="KW-0238">DNA-binding</keyword>
<keyword evidence="4" id="KW-0812">Transmembrane</keyword>
<dbReference type="PROSITE" id="PS01124">
    <property type="entry name" value="HTH_ARAC_FAMILY_2"/>
    <property type="match status" value="1"/>
</dbReference>
<dbReference type="PANTHER" id="PTHR43280:SF29">
    <property type="entry name" value="ARAC-FAMILY TRANSCRIPTIONAL REGULATOR"/>
    <property type="match status" value="1"/>
</dbReference>
<reference evidence="6 7" key="1">
    <citation type="submission" date="2020-07" db="EMBL/GenBank/DDBJ databases">
        <title>Description of Kordia aestuariivivens sp. nov., isolated from a tidal flat.</title>
        <authorList>
            <person name="Park S."/>
            <person name="Yoon J.-H."/>
        </authorList>
    </citation>
    <scope>NUCLEOTIDE SEQUENCE [LARGE SCALE GENOMIC DNA]</scope>
    <source>
        <strain evidence="6 7">YSTF-M3</strain>
    </source>
</reference>
<dbReference type="SMART" id="SM00342">
    <property type="entry name" value="HTH_ARAC"/>
    <property type="match status" value="1"/>
</dbReference>
<dbReference type="RefSeq" id="WP_187563646.1">
    <property type="nucleotide sequence ID" value="NZ_JACGWS010000012.1"/>
</dbReference>
<feature type="transmembrane region" description="Helical" evidence="4">
    <location>
        <begin position="12"/>
        <end position="33"/>
    </location>
</feature>
<dbReference type="Proteomes" id="UP000619238">
    <property type="component" value="Unassembled WGS sequence"/>
</dbReference>
<dbReference type="EMBL" id="JACGWS010000012">
    <property type="protein sequence ID" value="MBC8756608.1"/>
    <property type="molecule type" value="Genomic_DNA"/>
</dbReference>
<proteinExistence type="predicted"/>
<keyword evidence="7" id="KW-1185">Reference proteome</keyword>
<evidence type="ECO:0000256" key="3">
    <source>
        <dbReference type="ARBA" id="ARBA00023163"/>
    </source>
</evidence>
<keyword evidence="4" id="KW-1133">Transmembrane helix</keyword>
<evidence type="ECO:0000259" key="5">
    <source>
        <dbReference type="PROSITE" id="PS01124"/>
    </source>
</evidence>
<comment type="caution">
    <text evidence="6">The sequence shown here is derived from an EMBL/GenBank/DDBJ whole genome shotgun (WGS) entry which is preliminary data.</text>
</comment>
<evidence type="ECO:0000256" key="4">
    <source>
        <dbReference type="SAM" id="Phobius"/>
    </source>
</evidence>
<protein>
    <submittedName>
        <fullName evidence="6">AraC family transcriptional regulator</fullName>
    </submittedName>
</protein>
<feature type="domain" description="HTH araC/xylS-type" evidence="5">
    <location>
        <begin position="131"/>
        <end position="239"/>
    </location>
</feature>
<name>A0ABR7QDW0_9FLAO</name>
<dbReference type="Gene3D" id="1.10.10.60">
    <property type="entry name" value="Homeodomain-like"/>
    <property type="match status" value="2"/>
</dbReference>
<dbReference type="SUPFAM" id="SSF46689">
    <property type="entry name" value="Homeodomain-like"/>
    <property type="match status" value="1"/>
</dbReference>
<accession>A0ABR7QDW0</accession>
<feature type="transmembrane region" description="Helical" evidence="4">
    <location>
        <begin position="53"/>
        <end position="73"/>
    </location>
</feature>
<gene>
    <name evidence="6" type="ORF">H2O64_18190</name>
</gene>
<dbReference type="PANTHER" id="PTHR43280">
    <property type="entry name" value="ARAC-FAMILY TRANSCRIPTIONAL REGULATOR"/>
    <property type="match status" value="1"/>
</dbReference>
<keyword evidence="3" id="KW-0804">Transcription</keyword>
<feature type="transmembrane region" description="Helical" evidence="4">
    <location>
        <begin position="85"/>
        <end position="106"/>
    </location>
</feature>